<gene>
    <name evidence="1" type="ORF">RSA13_11160</name>
</gene>
<dbReference type="EMBL" id="LDSI01000014">
    <property type="protein sequence ID" value="KTS97649.1"/>
    <property type="molecule type" value="Genomic_DNA"/>
</dbReference>
<evidence type="ECO:0008006" key="3">
    <source>
        <dbReference type="Google" id="ProtNLM"/>
    </source>
</evidence>
<evidence type="ECO:0000313" key="2">
    <source>
        <dbReference type="Proteomes" id="UP000072520"/>
    </source>
</evidence>
<sequence length="101" mass="11778">MTSVKSRSDVWLMRSPKVKSDFQSLSGQDFKSYIVEVLDRYNFIECAHVIDFILIFCSFGIEVNELEYIEKKVHQCLKNHDNGSDFFSDLRSLHLVLKLGK</sequence>
<dbReference type="Proteomes" id="UP000072520">
    <property type="component" value="Unassembled WGS sequence"/>
</dbReference>
<comment type="caution">
    <text evidence="1">The sequence shown here is derived from an EMBL/GenBank/DDBJ whole genome shotgun (WGS) entry which is preliminary data.</text>
</comment>
<protein>
    <recommendedName>
        <fullName evidence="3">MafI family immunity protein</fullName>
    </recommendedName>
</protein>
<evidence type="ECO:0000313" key="1">
    <source>
        <dbReference type="EMBL" id="KTS97649.1"/>
    </source>
</evidence>
<accession>A0AB34VF80</accession>
<organism evidence="1 2">
    <name type="scientific">Pantoea stewartii</name>
    <dbReference type="NCBI Taxonomy" id="66269"/>
    <lineage>
        <taxon>Bacteria</taxon>
        <taxon>Pseudomonadati</taxon>
        <taxon>Pseudomonadota</taxon>
        <taxon>Gammaproteobacteria</taxon>
        <taxon>Enterobacterales</taxon>
        <taxon>Erwiniaceae</taxon>
        <taxon>Pantoea</taxon>
    </lineage>
</organism>
<dbReference type="AlphaFoldDB" id="A0AB34VF80"/>
<reference evidence="1 2" key="1">
    <citation type="journal article" date="2016" name="Front. Microbiol.">
        <title>Genomic Resource of Rice Seed Associated Bacteria.</title>
        <authorList>
            <person name="Midha S."/>
            <person name="Bansal K."/>
            <person name="Sharma S."/>
            <person name="Kumar N."/>
            <person name="Patil P.P."/>
            <person name="Chaudhry V."/>
            <person name="Patil P.B."/>
        </authorList>
    </citation>
    <scope>NUCLEOTIDE SEQUENCE [LARGE SCALE GENOMIC DNA]</scope>
    <source>
        <strain evidence="1 2">RSA13</strain>
    </source>
</reference>
<name>A0AB34VF80_9GAMM</name>
<proteinExistence type="predicted"/>